<dbReference type="RefSeq" id="XP_031852313.1">
    <property type="nucleotide sequence ID" value="XM_031996422.1"/>
</dbReference>
<keyword evidence="5 7" id="KW-0472">Membrane</keyword>
<evidence type="ECO:0000256" key="5">
    <source>
        <dbReference type="ARBA" id="ARBA00023136"/>
    </source>
</evidence>
<dbReference type="EMBL" id="CABVLU010000001">
    <property type="protein sequence ID" value="VVT47418.1"/>
    <property type="molecule type" value="Genomic_DNA"/>
</dbReference>
<dbReference type="GO" id="GO:0046839">
    <property type="term" value="P:phospholipid dephosphorylation"/>
    <property type="evidence" value="ECO:0007669"/>
    <property type="project" value="TreeGrafter"/>
</dbReference>
<reference evidence="9 10" key="1">
    <citation type="submission" date="2019-09" db="EMBL/GenBank/DDBJ databases">
        <authorList>
            <person name="Brejova B."/>
        </authorList>
    </citation>
    <scope>NUCLEOTIDE SEQUENCE [LARGE SCALE GENOMIC DNA]</scope>
</reference>
<dbReference type="SUPFAM" id="SSF48317">
    <property type="entry name" value="Acid phosphatase/Vanadium-dependent haloperoxidase"/>
    <property type="match status" value="1"/>
</dbReference>
<dbReference type="OrthoDB" id="10030083at2759"/>
<proteinExistence type="inferred from homology"/>
<evidence type="ECO:0000313" key="9">
    <source>
        <dbReference type="EMBL" id="VVT47418.1"/>
    </source>
</evidence>
<evidence type="ECO:0000259" key="8">
    <source>
        <dbReference type="SMART" id="SM00014"/>
    </source>
</evidence>
<dbReference type="InterPro" id="IPR043216">
    <property type="entry name" value="PAP-like"/>
</dbReference>
<feature type="transmembrane region" description="Helical" evidence="7">
    <location>
        <begin position="97"/>
        <end position="120"/>
    </location>
</feature>
<evidence type="ECO:0000256" key="7">
    <source>
        <dbReference type="SAM" id="Phobius"/>
    </source>
</evidence>
<dbReference type="GO" id="GO:0006644">
    <property type="term" value="P:phospholipid metabolic process"/>
    <property type="evidence" value="ECO:0007669"/>
    <property type="project" value="InterPro"/>
</dbReference>
<keyword evidence="4 7" id="KW-1133">Transmembrane helix</keyword>
<dbReference type="InterPro" id="IPR000326">
    <property type="entry name" value="PAP2/HPO"/>
</dbReference>
<feature type="compositionally biased region" description="Polar residues" evidence="6">
    <location>
        <begin position="283"/>
        <end position="296"/>
    </location>
</feature>
<dbReference type="GO" id="GO:0016020">
    <property type="term" value="C:membrane"/>
    <property type="evidence" value="ECO:0007669"/>
    <property type="project" value="UniProtKB-SubCell"/>
</dbReference>
<dbReference type="GO" id="GO:0008195">
    <property type="term" value="F:phosphatidate phosphatase activity"/>
    <property type="evidence" value="ECO:0007669"/>
    <property type="project" value="TreeGrafter"/>
</dbReference>
<evidence type="ECO:0000256" key="1">
    <source>
        <dbReference type="ARBA" id="ARBA00004141"/>
    </source>
</evidence>
<dbReference type="SMART" id="SM00014">
    <property type="entry name" value="acidPPc"/>
    <property type="match status" value="1"/>
</dbReference>
<dbReference type="PANTHER" id="PTHR10165:SF35">
    <property type="entry name" value="RE23632P"/>
    <property type="match status" value="1"/>
</dbReference>
<comment type="subcellular location">
    <subcellularLocation>
        <location evidence="1">Membrane</location>
        <topology evidence="1">Multi-pass membrane protein</topology>
    </subcellularLocation>
</comment>
<keyword evidence="3 7" id="KW-0812">Transmembrane</keyword>
<dbReference type="InterPro" id="IPR036938">
    <property type="entry name" value="PAP2/HPO_sf"/>
</dbReference>
<feature type="compositionally biased region" description="Polar residues" evidence="6">
    <location>
        <begin position="303"/>
        <end position="318"/>
    </location>
</feature>
<evidence type="ECO:0000256" key="2">
    <source>
        <dbReference type="ARBA" id="ARBA00008816"/>
    </source>
</evidence>
<gene>
    <name evidence="9" type="ORF">SAPINGB_P001701</name>
</gene>
<evidence type="ECO:0000256" key="4">
    <source>
        <dbReference type="ARBA" id="ARBA00022989"/>
    </source>
</evidence>
<feature type="region of interest" description="Disordered" evidence="6">
    <location>
        <begin position="280"/>
        <end position="339"/>
    </location>
</feature>
<comment type="similarity">
    <text evidence="2">Belongs to the PA-phosphatase related phosphoesterase family.</text>
</comment>
<feature type="domain" description="Phosphatidic acid phosphatase type 2/haloperoxidase" evidence="8">
    <location>
        <begin position="104"/>
        <end position="251"/>
    </location>
</feature>
<dbReference type="CDD" id="cd03390">
    <property type="entry name" value="PAP2_containing_1_like"/>
    <property type="match status" value="1"/>
</dbReference>
<feature type="transmembrane region" description="Helical" evidence="7">
    <location>
        <begin position="25"/>
        <end position="44"/>
    </location>
</feature>
<feature type="transmembrane region" description="Helical" evidence="7">
    <location>
        <begin position="65"/>
        <end position="91"/>
    </location>
</feature>
<accession>A0A5E8B785</accession>
<dbReference type="PANTHER" id="PTHR10165">
    <property type="entry name" value="LIPID PHOSPHATE PHOSPHATASE"/>
    <property type="match status" value="1"/>
</dbReference>
<dbReference type="AlphaFoldDB" id="A0A5E8B785"/>
<dbReference type="Gene3D" id="1.20.144.10">
    <property type="entry name" value="Phosphatidic acid phosphatase type 2/haloperoxidase"/>
    <property type="match status" value="1"/>
</dbReference>
<dbReference type="GeneID" id="43580522"/>
<sequence>MPSYSFLSFRKGAAWSCHRDLLPEWITVFIAFGLFMALEFKTPFMRMFSLSDLDIQHPFAKTERVPVWVLGILAIVIPVLSFIGGSFLSSFKRYKFVLFHVSLLAFAISVLMNGFVTNFLKVYIGRPRPDFLARCQPAEGTDQEGLVDVSVCTTTDMSSLKDGFKSLPSGHASISFSAFYFLSLWMAGQLNVFSPNAPNSTNGTSLKAIVSSYPILLATYVAISRTEDYRHRGSDIIAGSLLGGIIAWISYRLFFPALAAPDCETPYVLRQVLMEEITDNDDYQSSGETPRFQSTPYVPPRFENTSTLSNRLDSSRLPQGSEPPLQERELTDFDVTNNV</sequence>
<organism evidence="9 10">
    <name type="scientific">Magnusiomyces paraingens</name>
    <dbReference type="NCBI Taxonomy" id="2606893"/>
    <lineage>
        <taxon>Eukaryota</taxon>
        <taxon>Fungi</taxon>
        <taxon>Dikarya</taxon>
        <taxon>Ascomycota</taxon>
        <taxon>Saccharomycotina</taxon>
        <taxon>Dipodascomycetes</taxon>
        <taxon>Dipodascales</taxon>
        <taxon>Dipodascaceae</taxon>
        <taxon>Magnusiomyces</taxon>
    </lineage>
</organism>
<evidence type="ECO:0000256" key="6">
    <source>
        <dbReference type="SAM" id="MobiDB-lite"/>
    </source>
</evidence>
<evidence type="ECO:0000256" key="3">
    <source>
        <dbReference type="ARBA" id="ARBA00022692"/>
    </source>
</evidence>
<dbReference type="Pfam" id="PF01569">
    <property type="entry name" value="PAP2"/>
    <property type="match status" value="1"/>
</dbReference>
<dbReference type="Proteomes" id="UP000398389">
    <property type="component" value="Unassembled WGS sequence"/>
</dbReference>
<name>A0A5E8B785_9ASCO</name>
<evidence type="ECO:0000313" key="10">
    <source>
        <dbReference type="Proteomes" id="UP000398389"/>
    </source>
</evidence>
<keyword evidence="10" id="KW-1185">Reference proteome</keyword>
<protein>
    <recommendedName>
        <fullName evidence="8">Phosphatidic acid phosphatase type 2/haloperoxidase domain-containing protein</fullName>
    </recommendedName>
</protein>